<dbReference type="PATRIC" id="fig|60890.4.peg.541"/>
<evidence type="ECO:0000313" key="3">
    <source>
        <dbReference type="Proteomes" id="UP000092565"/>
    </source>
</evidence>
<dbReference type="EMBL" id="CP015124">
    <property type="protein sequence ID" value="ANP35487.1"/>
    <property type="molecule type" value="Genomic_DNA"/>
</dbReference>
<evidence type="ECO:0000259" key="1">
    <source>
        <dbReference type="Pfam" id="PF01425"/>
    </source>
</evidence>
<protein>
    <submittedName>
        <fullName evidence="2">Amidase</fullName>
    </submittedName>
</protein>
<dbReference type="Gene3D" id="3.90.1300.10">
    <property type="entry name" value="Amidase signature (AS) domain"/>
    <property type="match status" value="1"/>
</dbReference>
<dbReference type="GO" id="GO:0003824">
    <property type="term" value="F:catalytic activity"/>
    <property type="evidence" value="ECO:0007669"/>
    <property type="project" value="InterPro"/>
</dbReference>
<dbReference type="Pfam" id="PF01425">
    <property type="entry name" value="Amidase"/>
    <property type="match status" value="1"/>
</dbReference>
<proteinExistence type="predicted"/>
<accession>A0A1B0ZMV1</accession>
<dbReference type="InterPro" id="IPR023631">
    <property type="entry name" value="Amidase_dom"/>
</dbReference>
<dbReference type="InterPro" id="IPR000120">
    <property type="entry name" value="Amidase"/>
</dbReference>
<dbReference type="PANTHER" id="PTHR11895">
    <property type="entry name" value="TRANSAMIDASE"/>
    <property type="match status" value="1"/>
</dbReference>
<dbReference type="AlphaFoldDB" id="A0A1B0ZMV1"/>
<gene>
    <name evidence="2" type="ORF">JL2886_00556</name>
</gene>
<dbReference type="PANTHER" id="PTHR11895:SF76">
    <property type="entry name" value="INDOLEACETAMIDE HYDROLASE"/>
    <property type="match status" value="1"/>
</dbReference>
<feature type="domain" description="Amidase" evidence="1">
    <location>
        <begin position="24"/>
        <end position="447"/>
    </location>
</feature>
<evidence type="ECO:0000313" key="2">
    <source>
        <dbReference type="EMBL" id="ANP35487.1"/>
    </source>
</evidence>
<dbReference type="NCBIfam" id="NF005686">
    <property type="entry name" value="PRK07486.1"/>
    <property type="match status" value="1"/>
</dbReference>
<keyword evidence="3" id="KW-1185">Reference proteome</keyword>
<dbReference type="RefSeq" id="WP_116560281.1">
    <property type="nucleotide sequence ID" value="NZ_CP015124.1"/>
</dbReference>
<dbReference type="InterPro" id="IPR036928">
    <property type="entry name" value="AS_sf"/>
</dbReference>
<dbReference type="SUPFAM" id="SSF75304">
    <property type="entry name" value="Amidase signature (AS) enzymes"/>
    <property type="match status" value="1"/>
</dbReference>
<name>A0A1B0ZMV1_9RHOB</name>
<organism evidence="2 3">
    <name type="scientific">Phaeobacter gallaeciensis</name>
    <dbReference type="NCBI Taxonomy" id="60890"/>
    <lineage>
        <taxon>Bacteria</taxon>
        <taxon>Pseudomonadati</taxon>
        <taxon>Pseudomonadota</taxon>
        <taxon>Alphaproteobacteria</taxon>
        <taxon>Rhodobacterales</taxon>
        <taxon>Roseobacteraceae</taxon>
        <taxon>Phaeobacter</taxon>
    </lineage>
</organism>
<dbReference type="Proteomes" id="UP000092565">
    <property type="component" value="Chromosome"/>
</dbReference>
<dbReference type="OrthoDB" id="9777859at2"/>
<sequence length="467" mass="50140">MTDYSSASDILAQLQDGSLTAAALMEHTLARIEAVNPDLNAIVGLRPAEELMEEARRADAMRAANVPLGPLHGLPMAIKDLANVKGIASTQGSPLMKDFVPTEDELFVSRLRAAGAILIGKTNTPEFGLGSHTFNPVYGATNNPFDPTRTCGGSSGGSAVALAAGMVALADGSDMMGSLRNPAGWNNVYGFRPTWGWVPSEPKGDVFLHPLATLGPMARSPEDIGLLLDVMSGPDPRQPLASGGAPVMPLPEIEKMRIGWLGDWGGAFPMEQGILELCEAAAKSFEDLGHTVEAVAPPFPAERIWEAWITLRSFAVAAGLRVFNDRREHLKDTAIWELERGLSMTAQEVQEASDARSDWQRAAARLFQDYDALILPTAQCWPFPVDIDYPREIAGVEMDTYHRWMQVVVPVSLLGLPCLGAPAGFSEAGLPMGIQIFGAQGQDQNILALGQQYHAATQWPQNAPPQG</sequence>
<reference evidence="2 3" key="1">
    <citation type="submission" date="2016-04" db="EMBL/GenBank/DDBJ databases">
        <authorList>
            <person name="Evans L.H."/>
            <person name="Alamgir A."/>
            <person name="Owens N."/>
            <person name="Weber N.D."/>
            <person name="Virtaneva K."/>
            <person name="Barbian K."/>
            <person name="Babar A."/>
            <person name="Rosenke K."/>
        </authorList>
    </citation>
    <scope>NUCLEOTIDE SEQUENCE [LARGE SCALE GENOMIC DNA]</scope>
    <source>
        <strain evidence="2 3">JL2886</strain>
    </source>
</reference>